<dbReference type="OrthoDB" id="5515732at2"/>
<sequence length="193" mass="21412">MPYHAMIDSKFPPADGLYESAETSSSISLMLCHGWSIDEITTWVEDDDEPISDPEALVEEVREEYARVIPKASEDAQRMENLREALAKRDLSFSFDEGYDKKEAAEDGAEKAQEAGHKGYAYCTSQDVDTVIHIGELYFGFSSLDNPGSESDAEIGREVFEALEEVGFSPSWNGKHTGRIECTGVVFELPLAD</sequence>
<evidence type="ECO:0000259" key="1">
    <source>
        <dbReference type="Pfam" id="PF21831"/>
    </source>
</evidence>
<dbReference type="AlphaFoldDB" id="A0A1Q2HVB8"/>
<proteinExistence type="predicted"/>
<reference evidence="2 3" key="1">
    <citation type="submission" date="2016-12" db="EMBL/GenBank/DDBJ databases">
        <authorList>
            <person name="Song W.-J."/>
            <person name="Kurnit D.M."/>
        </authorList>
    </citation>
    <scope>NUCLEOTIDE SEQUENCE [LARGE SCALE GENOMIC DNA]</scope>
    <source>
        <strain evidence="2 3">DSM 30827</strain>
    </source>
</reference>
<feature type="domain" description="DUF6891" evidence="1">
    <location>
        <begin position="58"/>
        <end position="183"/>
    </location>
</feature>
<name>A0A1Q2HVB8_9CORY</name>
<dbReference type="KEGG" id="cgv:CGLAU_04105"/>
<dbReference type="EMBL" id="CP019688">
    <property type="protein sequence ID" value="AQQ14797.1"/>
    <property type="molecule type" value="Genomic_DNA"/>
</dbReference>
<dbReference type="Pfam" id="PF21831">
    <property type="entry name" value="DUF6891"/>
    <property type="match status" value="1"/>
</dbReference>
<keyword evidence="3" id="KW-1185">Reference proteome</keyword>
<protein>
    <recommendedName>
        <fullName evidence="1">DUF6891 domain-containing protein</fullName>
    </recommendedName>
</protein>
<accession>A0A1Q2HVB8</accession>
<dbReference type="RefSeq" id="WP_095659587.1">
    <property type="nucleotide sequence ID" value="NZ_CALTZW010000002.1"/>
</dbReference>
<evidence type="ECO:0000313" key="2">
    <source>
        <dbReference type="EMBL" id="AQQ14797.1"/>
    </source>
</evidence>
<dbReference type="Proteomes" id="UP000217209">
    <property type="component" value="Chromosome"/>
</dbReference>
<gene>
    <name evidence="2" type="ORF">CGLAU_04105</name>
</gene>
<organism evidence="2 3">
    <name type="scientific">Corynebacterium glaucum</name>
    <dbReference type="NCBI Taxonomy" id="187491"/>
    <lineage>
        <taxon>Bacteria</taxon>
        <taxon>Bacillati</taxon>
        <taxon>Actinomycetota</taxon>
        <taxon>Actinomycetes</taxon>
        <taxon>Mycobacteriales</taxon>
        <taxon>Corynebacteriaceae</taxon>
        <taxon>Corynebacterium</taxon>
    </lineage>
</organism>
<dbReference type="InterPro" id="IPR054186">
    <property type="entry name" value="DUF6891"/>
</dbReference>
<evidence type="ECO:0000313" key="3">
    <source>
        <dbReference type="Proteomes" id="UP000217209"/>
    </source>
</evidence>